<dbReference type="GO" id="GO:0016020">
    <property type="term" value="C:membrane"/>
    <property type="evidence" value="ECO:0007669"/>
    <property type="project" value="UniProtKB-SubCell"/>
</dbReference>
<comment type="subcellular location">
    <subcellularLocation>
        <location evidence="1">Membrane</location>
        <topology evidence="1">Multi-pass membrane protein</topology>
    </subcellularLocation>
</comment>
<evidence type="ECO:0000256" key="4">
    <source>
        <dbReference type="ARBA" id="ARBA00022989"/>
    </source>
</evidence>
<dbReference type="PANTHER" id="PTHR43791:SF63">
    <property type="entry name" value="HIGH AFFINITY CYSTEINE TRANSPORTER"/>
    <property type="match status" value="1"/>
</dbReference>
<dbReference type="EMBL" id="PUHW01000009">
    <property type="protein sequence ID" value="KAG0691088.1"/>
    <property type="molecule type" value="Genomic_DNA"/>
</dbReference>
<dbReference type="InterPro" id="IPR036259">
    <property type="entry name" value="MFS_trans_sf"/>
</dbReference>
<evidence type="ECO:0000313" key="7">
    <source>
        <dbReference type="EMBL" id="KAG0691088.1"/>
    </source>
</evidence>
<accession>A0A9P6WRK8</accession>
<reference evidence="7" key="1">
    <citation type="submission" date="2020-11" db="EMBL/GenBank/DDBJ databases">
        <title>Kefir isolates.</title>
        <authorList>
            <person name="Marcisauskas S."/>
            <person name="Kim Y."/>
            <person name="Blasche S."/>
        </authorList>
    </citation>
    <scope>NUCLEOTIDE SEQUENCE</scope>
    <source>
        <strain evidence="7">Olga-1</strain>
    </source>
</reference>
<dbReference type="SUPFAM" id="SSF103473">
    <property type="entry name" value="MFS general substrate transporter"/>
    <property type="match status" value="1"/>
</dbReference>
<feature type="transmembrane region" description="Helical" evidence="6">
    <location>
        <begin position="213"/>
        <end position="232"/>
    </location>
</feature>
<organism evidence="7 8">
    <name type="scientific">Pichia californica</name>
    <dbReference type="NCBI Taxonomy" id="460514"/>
    <lineage>
        <taxon>Eukaryota</taxon>
        <taxon>Fungi</taxon>
        <taxon>Dikarya</taxon>
        <taxon>Ascomycota</taxon>
        <taxon>Saccharomycotina</taxon>
        <taxon>Pichiomycetes</taxon>
        <taxon>Pichiales</taxon>
        <taxon>Pichiaceae</taxon>
        <taxon>Pichia</taxon>
    </lineage>
</organism>
<keyword evidence="5 6" id="KW-0472">Membrane</keyword>
<comment type="caution">
    <text evidence="7">The sequence shown here is derived from an EMBL/GenBank/DDBJ whole genome shotgun (WGS) entry which is preliminary data.</text>
</comment>
<keyword evidence="3 6" id="KW-0812">Transmembrane</keyword>
<sequence>MSFEEKTISNLDETVQNVTDSSTSSLPGQNDKLSKFLNYSVNKHQEVDKKYADETYDLIQSNGGEVGELTPEKEKKLFRKLLYTVLPIVFIVNATLFIDKDAISYTSLLGGFKDMHLTKQKYNNIQTYFYVGYLVGQIPSHLLFQKLPISKYITLATACWSLISFCTLASHSYAGMSVLRFFLGIVESGITPCVEHTIAMFFTIEEQAFVNPIFWISCLGIDVPTVFIAYGLQFATKWRPWKWYWLFVGIISAIVSIFCYFFYPDNPATSVLFTTEEKIHIIKRIKAQTKSSIEQKVFKKYQFIECIKDPISWLFFLFCIMNMLENSTTYQASIIYTSLGFTNLTSTLLMVVQNGFSTFCGLCGAAALYYFKKQSCLVGACFMIPAFAGAILAVSISYENKAGLLAGIFMTRTNGTAYIMALSLCQATAAGYTKRLTRTVMFMIAYGIGNIISPQMWQAKYSPRYRVPWIIQIIFAWFLSPLVLLLIRYILNKRNKIRLEILEKGENDDLDYGYIDSVNEEGKVVSKKVDVSMLDLTDLENIRFIYPL</sequence>
<dbReference type="PANTHER" id="PTHR43791">
    <property type="entry name" value="PERMEASE-RELATED"/>
    <property type="match status" value="1"/>
</dbReference>
<evidence type="ECO:0000313" key="8">
    <source>
        <dbReference type="Proteomes" id="UP000697127"/>
    </source>
</evidence>
<evidence type="ECO:0000256" key="6">
    <source>
        <dbReference type="SAM" id="Phobius"/>
    </source>
</evidence>
<feature type="transmembrane region" description="Helical" evidence="6">
    <location>
        <begin position="149"/>
        <end position="169"/>
    </location>
</feature>
<keyword evidence="4 6" id="KW-1133">Transmembrane helix</keyword>
<evidence type="ECO:0000256" key="5">
    <source>
        <dbReference type="ARBA" id="ARBA00023136"/>
    </source>
</evidence>
<gene>
    <name evidence="7" type="ORF">C6P40_005315</name>
</gene>
<dbReference type="Pfam" id="PF07690">
    <property type="entry name" value="MFS_1"/>
    <property type="match status" value="1"/>
</dbReference>
<proteinExistence type="predicted"/>
<dbReference type="Proteomes" id="UP000697127">
    <property type="component" value="Unassembled WGS sequence"/>
</dbReference>
<feature type="transmembrane region" description="Helical" evidence="6">
    <location>
        <begin position="348"/>
        <end position="370"/>
    </location>
</feature>
<keyword evidence="8" id="KW-1185">Reference proteome</keyword>
<dbReference type="GO" id="GO:0033229">
    <property type="term" value="F:cysteine transmembrane transporter activity"/>
    <property type="evidence" value="ECO:0007669"/>
    <property type="project" value="TreeGrafter"/>
</dbReference>
<feature type="transmembrane region" description="Helical" evidence="6">
    <location>
        <begin position="377"/>
        <end position="398"/>
    </location>
</feature>
<feature type="transmembrane region" description="Helical" evidence="6">
    <location>
        <begin position="181"/>
        <end position="201"/>
    </location>
</feature>
<keyword evidence="2" id="KW-0813">Transport</keyword>
<dbReference type="Gene3D" id="1.20.1250.20">
    <property type="entry name" value="MFS general substrate transporter like domains"/>
    <property type="match status" value="1"/>
</dbReference>
<feature type="transmembrane region" description="Helical" evidence="6">
    <location>
        <begin position="244"/>
        <end position="263"/>
    </location>
</feature>
<evidence type="ECO:0008006" key="9">
    <source>
        <dbReference type="Google" id="ProtNLM"/>
    </source>
</evidence>
<feature type="transmembrane region" description="Helical" evidence="6">
    <location>
        <begin position="469"/>
        <end position="491"/>
    </location>
</feature>
<evidence type="ECO:0000256" key="2">
    <source>
        <dbReference type="ARBA" id="ARBA00022448"/>
    </source>
</evidence>
<evidence type="ECO:0000256" key="1">
    <source>
        <dbReference type="ARBA" id="ARBA00004141"/>
    </source>
</evidence>
<feature type="transmembrane region" description="Helical" evidence="6">
    <location>
        <begin position="81"/>
        <end position="98"/>
    </location>
</feature>
<dbReference type="AlphaFoldDB" id="A0A9P6WRK8"/>
<protein>
    <recommendedName>
        <fullName evidence="9">Major facilitator superfamily (MFS) profile domain-containing protein</fullName>
    </recommendedName>
</protein>
<name>A0A9P6WRK8_9ASCO</name>
<feature type="transmembrane region" description="Helical" evidence="6">
    <location>
        <begin position="436"/>
        <end position="457"/>
    </location>
</feature>
<evidence type="ECO:0000256" key="3">
    <source>
        <dbReference type="ARBA" id="ARBA00022692"/>
    </source>
</evidence>
<dbReference type="InterPro" id="IPR011701">
    <property type="entry name" value="MFS"/>
</dbReference>
<feature type="transmembrane region" description="Helical" evidence="6">
    <location>
        <begin position="404"/>
        <end position="424"/>
    </location>
</feature>